<organism evidence="1 2">
    <name type="scientific">Pluteus cervinus</name>
    <dbReference type="NCBI Taxonomy" id="181527"/>
    <lineage>
        <taxon>Eukaryota</taxon>
        <taxon>Fungi</taxon>
        <taxon>Dikarya</taxon>
        <taxon>Basidiomycota</taxon>
        <taxon>Agaricomycotina</taxon>
        <taxon>Agaricomycetes</taxon>
        <taxon>Agaricomycetidae</taxon>
        <taxon>Agaricales</taxon>
        <taxon>Pluteineae</taxon>
        <taxon>Pluteaceae</taxon>
        <taxon>Pluteus</taxon>
    </lineage>
</organism>
<evidence type="ECO:0000313" key="1">
    <source>
        <dbReference type="EMBL" id="TFK67020.1"/>
    </source>
</evidence>
<protein>
    <submittedName>
        <fullName evidence="1">Uncharacterized protein</fullName>
    </submittedName>
</protein>
<dbReference type="EMBL" id="ML208388">
    <property type="protein sequence ID" value="TFK67020.1"/>
    <property type="molecule type" value="Genomic_DNA"/>
</dbReference>
<keyword evidence="2" id="KW-1185">Reference proteome</keyword>
<accession>A0ACD3AMU6</accession>
<gene>
    <name evidence="1" type="ORF">BDN72DRAFT_124827</name>
</gene>
<sequence length="196" mass="21740">MNRQLLPRSCTIKMQLEFLPSILPTTIRMEDFDSRSMEIKGGVASMVIGERDIVFTPTKTRQGRRTPYITMHLVAESCSSLSVRSPRNRLTSRLGIGAGLTELRLAGRHVQLNTGDKSLLDELRSSLGSNVPHSTMKIISGNHLDCRRAGGFIMNNTVVTPLGLRYRSNDVIVRITNNRFTTAKSDGVSKLVETPN</sequence>
<evidence type="ECO:0000313" key="2">
    <source>
        <dbReference type="Proteomes" id="UP000308600"/>
    </source>
</evidence>
<proteinExistence type="predicted"/>
<reference evidence="1 2" key="1">
    <citation type="journal article" date="2019" name="Nat. Ecol. Evol.">
        <title>Megaphylogeny resolves global patterns of mushroom evolution.</title>
        <authorList>
            <person name="Varga T."/>
            <person name="Krizsan K."/>
            <person name="Foldi C."/>
            <person name="Dima B."/>
            <person name="Sanchez-Garcia M."/>
            <person name="Sanchez-Ramirez S."/>
            <person name="Szollosi G.J."/>
            <person name="Szarkandi J.G."/>
            <person name="Papp V."/>
            <person name="Albert L."/>
            <person name="Andreopoulos W."/>
            <person name="Angelini C."/>
            <person name="Antonin V."/>
            <person name="Barry K.W."/>
            <person name="Bougher N.L."/>
            <person name="Buchanan P."/>
            <person name="Buyck B."/>
            <person name="Bense V."/>
            <person name="Catcheside P."/>
            <person name="Chovatia M."/>
            <person name="Cooper J."/>
            <person name="Damon W."/>
            <person name="Desjardin D."/>
            <person name="Finy P."/>
            <person name="Geml J."/>
            <person name="Haridas S."/>
            <person name="Hughes K."/>
            <person name="Justo A."/>
            <person name="Karasinski D."/>
            <person name="Kautmanova I."/>
            <person name="Kiss B."/>
            <person name="Kocsube S."/>
            <person name="Kotiranta H."/>
            <person name="LaButti K.M."/>
            <person name="Lechner B.E."/>
            <person name="Liimatainen K."/>
            <person name="Lipzen A."/>
            <person name="Lukacs Z."/>
            <person name="Mihaltcheva S."/>
            <person name="Morgado L.N."/>
            <person name="Niskanen T."/>
            <person name="Noordeloos M.E."/>
            <person name="Ohm R.A."/>
            <person name="Ortiz-Santana B."/>
            <person name="Ovrebo C."/>
            <person name="Racz N."/>
            <person name="Riley R."/>
            <person name="Savchenko A."/>
            <person name="Shiryaev A."/>
            <person name="Soop K."/>
            <person name="Spirin V."/>
            <person name="Szebenyi C."/>
            <person name="Tomsovsky M."/>
            <person name="Tulloss R.E."/>
            <person name="Uehling J."/>
            <person name="Grigoriev I.V."/>
            <person name="Vagvolgyi C."/>
            <person name="Papp T."/>
            <person name="Martin F.M."/>
            <person name="Miettinen O."/>
            <person name="Hibbett D.S."/>
            <person name="Nagy L.G."/>
        </authorList>
    </citation>
    <scope>NUCLEOTIDE SEQUENCE [LARGE SCALE GENOMIC DNA]</scope>
    <source>
        <strain evidence="1 2">NL-1719</strain>
    </source>
</reference>
<dbReference type="Proteomes" id="UP000308600">
    <property type="component" value="Unassembled WGS sequence"/>
</dbReference>
<name>A0ACD3AMU6_9AGAR</name>